<dbReference type="InterPro" id="IPR024760">
    <property type="entry name" value="HTH_dom_conjug_TS-like"/>
</dbReference>
<dbReference type="Proteomes" id="UP000516696">
    <property type="component" value="Chromosome"/>
</dbReference>
<sequence length="75" mass="8760">MKTTYSRVPFDVIVQAIDGDVVAINQIKEHFRPYMMQRSLRFLKDEVGQKHLVVDEVLSARLETRLLTKILAFKI</sequence>
<name>A0A366U490_ENTGA</name>
<keyword evidence="4" id="KW-1185">Reference proteome</keyword>
<reference evidence="2 5" key="2">
    <citation type="submission" date="2020-03" db="EMBL/GenBank/DDBJ databases">
        <title>Characterization of ganglioside-mimicking enterococci.</title>
        <authorList>
            <person name="Patry R.T."/>
            <person name="Nothaft H."/>
            <person name="Bridger R."/>
            <person name="Shajahan A."/>
            <person name="Huynh S."/>
            <person name="Sanchez S."/>
            <person name="Azadi P."/>
            <person name="Cooper K."/>
            <person name="Miller W.G."/>
            <person name="Parker C.T."/>
            <person name="Wells L."/>
            <person name="Szymanski C.M."/>
        </authorList>
    </citation>
    <scope>NUCLEOTIDE SEQUENCE [LARGE SCALE GENOMIC DNA]</scope>
    <source>
        <strain evidence="2 5">EGM181</strain>
    </source>
</reference>
<evidence type="ECO:0000313" key="3">
    <source>
        <dbReference type="EMBL" id="STD83454.1"/>
    </source>
</evidence>
<evidence type="ECO:0000313" key="5">
    <source>
        <dbReference type="Proteomes" id="UP000516696"/>
    </source>
</evidence>
<dbReference type="Proteomes" id="UP000254807">
    <property type="component" value="Unassembled WGS sequence"/>
</dbReference>
<dbReference type="AlphaFoldDB" id="A0A366U490"/>
<evidence type="ECO:0000313" key="4">
    <source>
        <dbReference type="Proteomes" id="UP000254807"/>
    </source>
</evidence>
<dbReference type="OrthoDB" id="9801453at2"/>
<reference evidence="3 4" key="1">
    <citation type="submission" date="2018-06" db="EMBL/GenBank/DDBJ databases">
        <authorList>
            <consortium name="Pathogen Informatics"/>
            <person name="Doyle S."/>
        </authorList>
    </citation>
    <scope>NUCLEOTIDE SEQUENCE [LARGE SCALE GENOMIC DNA]</scope>
    <source>
        <strain evidence="3 4">NCTC12360</strain>
    </source>
</reference>
<evidence type="ECO:0000313" key="2">
    <source>
        <dbReference type="EMBL" id="QOG26336.1"/>
    </source>
</evidence>
<proteinExistence type="predicted"/>
<protein>
    <submittedName>
        <fullName evidence="3">Helix-turn-helix domain protein</fullName>
    </submittedName>
    <submittedName>
        <fullName evidence="2">Helix-turn-helix domain-containing protein</fullName>
    </submittedName>
</protein>
<evidence type="ECO:0000259" key="1">
    <source>
        <dbReference type="Pfam" id="PF12645"/>
    </source>
</evidence>
<dbReference type="EMBL" id="UFYW01000001">
    <property type="protein sequence ID" value="STD83454.1"/>
    <property type="molecule type" value="Genomic_DNA"/>
</dbReference>
<dbReference type="RefSeq" id="WP_002405440.1">
    <property type="nucleotide sequence ID" value="NZ_CP050485.1"/>
</dbReference>
<organism evidence="3 4">
    <name type="scientific">Enterococcus gallinarum</name>
    <dbReference type="NCBI Taxonomy" id="1353"/>
    <lineage>
        <taxon>Bacteria</taxon>
        <taxon>Bacillati</taxon>
        <taxon>Bacillota</taxon>
        <taxon>Bacilli</taxon>
        <taxon>Lactobacillales</taxon>
        <taxon>Enterococcaceae</taxon>
        <taxon>Enterococcus</taxon>
    </lineage>
</organism>
<dbReference type="Pfam" id="PF12645">
    <property type="entry name" value="HTH_16"/>
    <property type="match status" value="1"/>
</dbReference>
<accession>A0A366U490</accession>
<feature type="domain" description="Helix-turn-helix conjugative transposon-like" evidence="1">
    <location>
        <begin position="10"/>
        <end position="74"/>
    </location>
</feature>
<dbReference type="EMBL" id="CP050485">
    <property type="protein sequence ID" value="QOG26336.1"/>
    <property type="molecule type" value="Genomic_DNA"/>
</dbReference>
<gene>
    <name evidence="2" type="ORF">EGM181_03190</name>
    <name evidence="3" type="ORF">NCTC12360_01921</name>
</gene>